<keyword evidence="2" id="KW-0560">Oxidoreductase</keyword>
<dbReference type="InterPro" id="IPR036812">
    <property type="entry name" value="NAD(P)_OxRdtase_dom_sf"/>
</dbReference>
<reference evidence="2 3" key="1">
    <citation type="submission" date="2023-07" db="EMBL/GenBank/DDBJ databases">
        <title>Sorghum-associated microbial communities from plants grown in Nebraska, USA.</title>
        <authorList>
            <person name="Schachtman D."/>
        </authorList>
    </citation>
    <scope>NUCLEOTIDE SEQUENCE [LARGE SCALE GENOMIC DNA]</scope>
    <source>
        <strain evidence="2 3">BE332</strain>
    </source>
</reference>
<protein>
    <submittedName>
        <fullName evidence="2">D-threo-aldose 1-dehydrogenase</fullName>
        <ecNumber evidence="2">1.1.1.122</ecNumber>
    </submittedName>
</protein>
<evidence type="ECO:0000313" key="3">
    <source>
        <dbReference type="Proteomes" id="UP001239626"/>
    </source>
</evidence>
<organism evidence="2 3">
    <name type="scientific">Cellulomonas humilata</name>
    <dbReference type="NCBI Taxonomy" id="144055"/>
    <lineage>
        <taxon>Bacteria</taxon>
        <taxon>Bacillati</taxon>
        <taxon>Actinomycetota</taxon>
        <taxon>Actinomycetes</taxon>
        <taxon>Micrococcales</taxon>
        <taxon>Cellulomonadaceae</taxon>
        <taxon>Cellulomonas</taxon>
    </lineage>
</organism>
<dbReference type="SUPFAM" id="SSF51430">
    <property type="entry name" value="NAD(P)-linked oxidoreductase"/>
    <property type="match status" value="1"/>
</dbReference>
<dbReference type="Proteomes" id="UP001239626">
    <property type="component" value="Unassembled WGS sequence"/>
</dbReference>
<dbReference type="RefSeq" id="WP_307493856.1">
    <property type="nucleotide sequence ID" value="NZ_JAUSVB010000005.1"/>
</dbReference>
<evidence type="ECO:0000313" key="2">
    <source>
        <dbReference type="EMBL" id="MDQ0375042.1"/>
    </source>
</evidence>
<name>A0ABU0EIE4_9CELL</name>
<comment type="caution">
    <text evidence="2">The sequence shown here is derived from an EMBL/GenBank/DDBJ whole genome shotgun (WGS) entry which is preliminary data.</text>
</comment>
<dbReference type="Pfam" id="PF00248">
    <property type="entry name" value="Aldo_ket_red"/>
    <property type="match status" value="1"/>
</dbReference>
<dbReference type="CDD" id="cd19090">
    <property type="entry name" value="AKR_AKR15A-like"/>
    <property type="match status" value="1"/>
</dbReference>
<proteinExistence type="predicted"/>
<dbReference type="InterPro" id="IPR020471">
    <property type="entry name" value="AKR"/>
</dbReference>
<dbReference type="PANTHER" id="PTHR42686">
    <property type="entry name" value="GH17980P-RELATED"/>
    <property type="match status" value="1"/>
</dbReference>
<gene>
    <name evidence="2" type="ORF">J2X26_003372</name>
</gene>
<dbReference type="InterPro" id="IPR023210">
    <property type="entry name" value="NADP_OxRdtase_dom"/>
</dbReference>
<feature type="domain" description="NADP-dependent oxidoreductase" evidence="1">
    <location>
        <begin position="22"/>
        <end position="301"/>
    </location>
</feature>
<accession>A0ABU0EIE4</accession>
<dbReference type="EC" id="1.1.1.122" evidence="2"/>
<keyword evidence="3" id="KW-1185">Reference proteome</keyword>
<evidence type="ECO:0000259" key="1">
    <source>
        <dbReference type="Pfam" id="PF00248"/>
    </source>
</evidence>
<sequence length="316" mass="32879">MTGSPDPAERRVIAPGVEVGVLTVGASALGSPSVDDRTARATITAALTGPLPALDTGNDYGRSEERIGAVLRTLGGVPAGHLVITKVDPAPGDDDFSGDRVRRSVEESLARLEVDHLPLVHLHDPERISFAAATAPGGPLEALLALRDEGVVGLVGVAGGPAAMMERFVRLGVFDAAVTHNRLTLLDRSADALLDAAVEHGVAVFNAAPYGGGILAREPEPGVALTYAYRPATPEHVDARSAIGHACARHGVPVAAAALQLSTRDPRVASTIVGATRPQQIHDALAWARHPVPADLWDELATLVPDQRVWLGPDGR</sequence>
<dbReference type="PANTHER" id="PTHR42686:SF1">
    <property type="entry name" value="GH17980P-RELATED"/>
    <property type="match status" value="1"/>
</dbReference>
<dbReference type="EMBL" id="JAUSVB010000005">
    <property type="protein sequence ID" value="MDQ0375042.1"/>
    <property type="molecule type" value="Genomic_DNA"/>
</dbReference>
<dbReference type="GO" id="GO:0047834">
    <property type="term" value="F:D-threo-aldose 1-dehydrogenase activity"/>
    <property type="evidence" value="ECO:0007669"/>
    <property type="project" value="UniProtKB-EC"/>
</dbReference>
<dbReference type="Gene3D" id="3.20.20.100">
    <property type="entry name" value="NADP-dependent oxidoreductase domain"/>
    <property type="match status" value="1"/>
</dbReference>